<dbReference type="PANTHER" id="PTHR33416">
    <property type="entry name" value="NUCLEAR PORE COMPLEX PROTEIN NUP1"/>
    <property type="match status" value="1"/>
</dbReference>
<dbReference type="Proteomes" id="UP000189703">
    <property type="component" value="Unplaced"/>
</dbReference>
<feature type="region of interest" description="Disordered" evidence="1">
    <location>
        <begin position="553"/>
        <end position="581"/>
    </location>
</feature>
<feature type="compositionally biased region" description="Polar residues" evidence="1">
    <location>
        <begin position="642"/>
        <end position="669"/>
    </location>
</feature>
<dbReference type="GeneID" id="104603165"/>
<dbReference type="eggNOG" id="ENOG502QPXJ">
    <property type="taxonomic scope" value="Eukaryota"/>
</dbReference>
<feature type="region of interest" description="Disordered" evidence="1">
    <location>
        <begin position="15"/>
        <end position="49"/>
    </location>
</feature>
<sequence>MATIFRPRRAVEARSGGKILRGRRVAGAASPYARPNSPSPPTENPNWLTGLISPATRMIVNGAGKFISAVFGSSSSSSSSSGSDSGSDDENDDCSTEGAEELDQKNEKALEENTFVEKEPQLIVEKSETKLAIERMLMQETFSRDECDRLTKIIQSRVVDCPTITEQDGRQNELADRIIGSSIALAGSSELQWHTKNSSAAYSFLADNYNLSPRASSLEGNVTSLRNTAVMEAKKWLEEKRFESSAKTVVDHGTCTLKPIKQLNVAEREVEVGSPVDMAKSYMRTRPPWASASFSHLGSQSSSPTAVYMLKEGTPFTTDAISLSLSKKRNSLATGSWDLLDEIRRVRFKARQNILGPLEPKKIDLSAEAIEHIGGQASSEAHESNAEGADKIQVSYSLSATKCVDSPVNLHVGLASSDVCPDNLKHGTSSANLVLETLCDGPVNNSLSTSLDIHICNNNKDIEDAQNNKEVPHPILVQHDGPQDSSVGALNSVVEVHSSADMKPSLKCDDNEVDGLGEIHGSNLKPSPPVKETVQAECSSEPHQCSALKEIHPTVDSRSQDGNHETQKEANGLGDRFTANGSPASSWSVGLHADYNLRPSDEGGSNPIDLSHDKLDNIPVEEPCELLSEASMEVPIAEETDSFASGSWNSSTRQYDESLQSQPQVTVNHNPERRTNSKVERQQRKRIGRYNRRGRGRGK</sequence>
<feature type="region of interest" description="Disordered" evidence="1">
    <location>
        <begin position="634"/>
        <end position="699"/>
    </location>
</feature>
<reference evidence="3" key="1">
    <citation type="submission" date="2025-08" db="UniProtKB">
        <authorList>
            <consortium name="RefSeq"/>
        </authorList>
    </citation>
    <scope>IDENTIFICATION</scope>
</reference>
<evidence type="ECO:0000313" key="3">
    <source>
        <dbReference type="RefSeq" id="XP_010265426.1"/>
    </source>
</evidence>
<name>A0A1U8AD59_NELNU</name>
<feature type="compositionally biased region" description="Basic and acidic residues" evidence="1">
    <location>
        <begin position="670"/>
        <end position="682"/>
    </location>
</feature>
<dbReference type="GO" id="GO:0071763">
    <property type="term" value="P:nuclear membrane organization"/>
    <property type="evidence" value="ECO:0000318"/>
    <property type="project" value="GO_Central"/>
</dbReference>
<organism evidence="2 3">
    <name type="scientific">Nelumbo nucifera</name>
    <name type="common">Sacred lotus</name>
    <dbReference type="NCBI Taxonomy" id="4432"/>
    <lineage>
        <taxon>Eukaryota</taxon>
        <taxon>Viridiplantae</taxon>
        <taxon>Streptophyta</taxon>
        <taxon>Embryophyta</taxon>
        <taxon>Tracheophyta</taxon>
        <taxon>Spermatophyta</taxon>
        <taxon>Magnoliopsida</taxon>
        <taxon>Proteales</taxon>
        <taxon>Nelumbonaceae</taxon>
        <taxon>Nelumbo</taxon>
    </lineage>
</organism>
<feature type="region of interest" description="Disordered" evidence="1">
    <location>
        <begin position="71"/>
        <end position="114"/>
    </location>
</feature>
<feature type="compositionally biased region" description="Low complexity" evidence="1">
    <location>
        <begin position="72"/>
        <end position="85"/>
    </location>
</feature>
<dbReference type="InParanoid" id="A0A1U8AD59"/>
<dbReference type="OrthoDB" id="666185at2759"/>
<keyword evidence="2" id="KW-1185">Reference proteome</keyword>
<dbReference type="AlphaFoldDB" id="A0A1U8AD59"/>
<gene>
    <name evidence="3" type="primary">LOC104603165</name>
</gene>
<accession>A0A1U8AD59</accession>
<feature type="compositionally biased region" description="Basic residues" evidence="1">
    <location>
        <begin position="683"/>
        <end position="699"/>
    </location>
</feature>
<dbReference type="STRING" id="4432.A0A1U8AD59"/>
<evidence type="ECO:0000256" key="1">
    <source>
        <dbReference type="SAM" id="MobiDB-lite"/>
    </source>
</evidence>
<protein>
    <submittedName>
        <fullName evidence="3">Protein KAKU4</fullName>
    </submittedName>
</protein>
<dbReference type="RefSeq" id="XP_010265426.1">
    <property type="nucleotide sequence ID" value="XM_010267124.2"/>
</dbReference>
<feature type="compositionally biased region" description="Basic and acidic residues" evidence="1">
    <location>
        <begin position="553"/>
        <end position="568"/>
    </location>
</feature>
<dbReference type="PANTHER" id="PTHR33416:SF17">
    <property type="entry name" value="PROTEIN KAKU4"/>
    <property type="match status" value="1"/>
</dbReference>
<proteinExistence type="predicted"/>
<feature type="compositionally biased region" description="Acidic residues" evidence="1">
    <location>
        <begin position="86"/>
        <end position="101"/>
    </location>
</feature>
<dbReference type="KEGG" id="nnu:104603165"/>
<feature type="compositionally biased region" description="Basic and acidic residues" evidence="1">
    <location>
        <begin position="102"/>
        <end position="114"/>
    </location>
</feature>
<dbReference type="FunCoup" id="A0A1U8AD59">
    <property type="interactions" value="2497"/>
</dbReference>
<dbReference type="OMA" id="TSSKFDW"/>
<dbReference type="GO" id="GO:0005635">
    <property type="term" value="C:nuclear envelope"/>
    <property type="evidence" value="ECO:0000318"/>
    <property type="project" value="GO_Central"/>
</dbReference>
<evidence type="ECO:0000313" key="2">
    <source>
        <dbReference type="Proteomes" id="UP000189703"/>
    </source>
</evidence>